<dbReference type="SUPFAM" id="SSF82185">
    <property type="entry name" value="Histone H3 K4-specific methyltransferase SET7/9 N-terminal domain"/>
    <property type="match status" value="1"/>
</dbReference>
<dbReference type="InterPro" id="IPR003409">
    <property type="entry name" value="MORN"/>
</dbReference>
<protein>
    <submittedName>
        <fullName evidence="3">MORN repeat protein</fullName>
    </submittedName>
</protein>
<keyword evidence="1" id="KW-0677">Repeat</keyword>
<keyword evidence="2" id="KW-0732">Signal</keyword>
<evidence type="ECO:0000313" key="3">
    <source>
        <dbReference type="EMBL" id="ASP19821.1"/>
    </source>
</evidence>
<evidence type="ECO:0000256" key="2">
    <source>
        <dbReference type="SAM" id="SignalP"/>
    </source>
</evidence>
<dbReference type="EMBL" id="CP022540">
    <property type="protein sequence ID" value="ASP19821.1"/>
    <property type="molecule type" value="Genomic_DNA"/>
</dbReference>
<dbReference type="KEGG" id="aht:ANTHELSMS3_01106"/>
<name>A0A222E1I0_9RHOB</name>
<evidence type="ECO:0000256" key="1">
    <source>
        <dbReference type="ARBA" id="ARBA00022737"/>
    </source>
</evidence>
<keyword evidence="4" id="KW-1185">Reference proteome</keyword>
<feature type="chain" id="PRO_5012307494" evidence="2">
    <location>
        <begin position="24"/>
        <end position="164"/>
    </location>
</feature>
<dbReference type="AlphaFoldDB" id="A0A222E1I0"/>
<reference evidence="3 4" key="1">
    <citation type="submission" date="2017-07" db="EMBL/GenBank/DDBJ databases">
        <title>Genome Sequence of Antarctobacter heliothermus Strain SMS3 Isolated from a culture of the Diatom Skeletonema marinoi.</title>
        <authorList>
            <person name="Topel M."/>
            <person name="Pinder M.I.M."/>
            <person name="Johansson O.N."/>
            <person name="Kourtchenko O."/>
            <person name="Godhe A."/>
            <person name="Clarke A.K."/>
        </authorList>
    </citation>
    <scope>NUCLEOTIDE SEQUENCE [LARGE SCALE GENOMIC DNA]</scope>
    <source>
        <strain evidence="3 4">SMS3</strain>
    </source>
</reference>
<dbReference type="RefSeq" id="WP_094034009.1">
    <property type="nucleotide sequence ID" value="NZ_CP022540.1"/>
</dbReference>
<dbReference type="SMART" id="SM00698">
    <property type="entry name" value="MORN"/>
    <property type="match status" value="4"/>
</dbReference>
<dbReference type="Proteomes" id="UP000203589">
    <property type="component" value="Chromosome"/>
</dbReference>
<sequence>MRPTLPAALVTAILLSFSGSAMADTKTYSNGARYDGPMVLGKPHGVGTMHLPGGGSYVGGFVNGELTGHGRIVDGQGFKTYEGQFVNGYRHGSGKAWHLNGDYYEGQYKDDKRHGEGALLYSDGTRYFGQFVDGAVTGKGRLIKTDGTVHEGMWENSTYLGPAQ</sequence>
<dbReference type="Pfam" id="PF02493">
    <property type="entry name" value="MORN"/>
    <property type="match status" value="5"/>
</dbReference>
<accession>A0A222E1I0</accession>
<dbReference type="PANTHER" id="PTHR23084:SF263">
    <property type="entry name" value="MORN REPEAT-CONTAINING PROTEIN 1"/>
    <property type="match status" value="1"/>
</dbReference>
<dbReference type="PANTHER" id="PTHR23084">
    <property type="entry name" value="PHOSPHATIDYLINOSITOL-4-PHOSPHATE 5-KINASE RELATED"/>
    <property type="match status" value="1"/>
</dbReference>
<feature type="signal peptide" evidence="2">
    <location>
        <begin position="1"/>
        <end position="23"/>
    </location>
</feature>
<proteinExistence type="predicted"/>
<dbReference type="Gene3D" id="2.20.110.10">
    <property type="entry name" value="Histone H3 K4-specific methyltransferase SET7/9 N-terminal domain"/>
    <property type="match status" value="2"/>
</dbReference>
<evidence type="ECO:0000313" key="4">
    <source>
        <dbReference type="Proteomes" id="UP000203589"/>
    </source>
</evidence>
<organism evidence="3 4">
    <name type="scientific">Antarctobacter heliothermus</name>
    <dbReference type="NCBI Taxonomy" id="74033"/>
    <lineage>
        <taxon>Bacteria</taxon>
        <taxon>Pseudomonadati</taxon>
        <taxon>Pseudomonadota</taxon>
        <taxon>Alphaproteobacteria</taxon>
        <taxon>Rhodobacterales</taxon>
        <taxon>Roseobacteraceae</taxon>
        <taxon>Antarctobacter</taxon>
    </lineage>
</organism>
<gene>
    <name evidence="3" type="ORF">ANTHELSMS3_01106</name>
</gene>
<dbReference type="OrthoDB" id="7159040at2"/>